<dbReference type="InterPro" id="IPR000109">
    <property type="entry name" value="POT_fam"/>
</dbReference>
<evidence type="ECO:0000313" key="9">
    <source>
        <dbReference type="EMBL" id="NXL67401.1"/>
    </source>
</evidence>
<evidence type="ECO:0000256" key="6">
    <source>
        <dbReference type="ARBA" id="ARBA00022989"/>
    </source>
</evidence>
<evidence type="ECO:0000256" key="2">
    <source>
        <dbReference type="ARBA" id="ARBA00005982"/>
    </source>
</evidence>
<dbReference type="AlphaFoldDB" id="A0A7L0UJX0"/>
<sequence>MREEDSREQSPLLGRRPLQGRRAAWAAVLVVEGLERAAFFSITANLVVYLTSDAFNWRRTQASCTHLLFLGASYLLSPIGGWMADVYLGCYGTVVLSFLLSLLVACLLPLSATADGRISVCGQLPAHTIQNCSWHTGGTCQGQPSQQYCAPTIYTGLLLLALGVSSIRANLTPFGADQVRDQGGDATRRFFNWFYWSINIGATFSLFLVAFVQQNISFLAGYLIPVACLALALLIFLLATPTFITKPPMGSQVSAIIKLALQSCGCTRLGGSRDSSALSHTLLLLSAHRWEAEDPLLNSRSQPGAPSPEEDLANFQVLARILPVMLTFIPQWMVYFQMQSLYHLQALHLHIPNIFQDHTSTLQGDTFPDVWLLLANALVLLVLVPLKDHVIDPFLARWKLLPSTLKQMTLGTFFSLASILAAGRTQAGVGCCHGHGLGGFSVPSPHPTGILERERLQHVSRNQTMAQLIGKDHYLAATLPIWWQVPQYLLMGISELFTSISSLEFAYTEAPESMKGAIMGVLFFTSGVGSLLGSGLTLLLLPEDYG</sequence>
<dbReference type="PANTHER" id="PTHR11654">
    <property type="entry name" value="OLIGOPEPTIDE TRANSPORTER-RELATED"/>
    <property type="match status" value="1"/>
</dbReference>
<dbReference type="SUPFAM" id="SSF103473">
    <property type="entry name" value="MFS general substrate transporter"/>
    <property type="match status" value="1"/>
</dbReference>
<feature type="transmembrane region" description="Helical" evidence="8">
    <location>
        <begin position="86"/>
        <end position="110"/>
    </location>
</feature>
<evidence type="ECO:0000256" key="8">
    <source>
        <dbReference type="SAM" id="Phobius"/>
    </source>
</evidence>
<dbReference type="Gene3D" id="1.20.1250.20">
    <property type="entry name" value="MFS general substrate transporter like domains"/>
    <property type="match status" value="1"/>
</dbReference>
<keyword evidence="4" id="KW-0769">Symport</keyword>
<dbReference type="Pfam" id="PF00854">
    <property type="entry name" value="PTR2"/>
    <property type="match status" value="2"/>
</dbReference>
<proteinExistence type="inferred from homology"/>
<feature type="transmembrane region" description="Helical" evidence="8">
    <location>
        <begin position="193"/>
        <end position="212"/>
    </location>
</feature>
<comment type="subcellular location">
    <subcellularLocation>
        <location evidence="1">Membrane</location>
        <topology evidence="1">Multi-pass membrane protein</topology>
    </subcellularLocation>
</comment>
<dbReference type="OrthoDB" id="8904098at2759"/>
<reference evidence="9 10" key="1">
    <citation type="submission" date="2019-09" db="EMBL/GenBank/DDBJ databases">
        <title>Bird 10,000 Genomes (B10K) Project - Family phase.</title>
        <authorList>
            <person name="Zhang G."/>
        </authorList>
    </citation>
    <scope>NUCLEOTIDE SEQUENCE [LARGE SCALE GENOMIC DNA]</scope>
    <source>
        <strain evidence="9">B10K-DU-008-62</strain>
        <tissue evidence="9">Mixed tissue sample</tissue>
    </source>
</reference>
<comment type="similarity">
    <text evidence="2">Belongs to the major facilitator superfamily. Proton-dependent oligopeptide transporter (POT/PTR) (TC 2.A.17) family.</text>
</comment>
<feature type="non-terminal residue" evidence="9">
    <location>
        <position position="546"/>
    </location>
</feature>
<protein>
    <submittedName>
        <fullName evidence="9">S15A3 protein</fullName>
    </submittedName>
</protein>
<evidence type="ECO:0000256" key="1">
    <source>
        <dbReference type="ARBA" id="ARBA00004141"/>
    </source>
</evidence>
<evidence type="ECO:0000256" key="5">
    <source>
        <dbReference type="ARBA" id="ARBA00022856"/>
    </source>
</evidence>
<keyword evidence="7 8" id="KW-0472">Membrane</keyword>
<feature type="transmembrane region" description="Helical" evidence="8">
    <location>
        <begin position="521"/>
        <end position="541"/>
    </location>
</feature>
<comment type="caution">
    <text evidence="9">The sequence shown here is derived from an EMBL/GenBank/DDBJ whole genome shotgun (WGS) entry which is preliminary data.</text>
</comment>
<name>A0A7L0UJX0_CHOAC</name>
<evidence type="ECO:0000256" key="7">
    <source>
        <dbReference type="ARBA" id="ARBA00023136"/>
    </source>
</evidence>
<organism evidence="9 10">
    <name type="scientific">Chordeiles acutipennis</name>
    <name type="common">Lesser nighthawk</name>
    <name type="synonym">Caprimulgus acutipennis</name>
    <dbReference type="NCBI Taxonomy" id="118183"/>
    <lineage>
        <taxon>Eukaryota</taxon>
        <taxon>Metazoa</taxon>
        <taxon>Chordata</taxon>
        <taxon>Craniata</taxon>
        <taxon>Vertebrata</taxon>
        <taxon>Euteleostomi</taxon>
        <taxon>Archelosauria</taxon>
        <taxon>Archosauria</taxon>
        <taxon>Dinosauria</taxon>
        <taxon>Saurischia</taxon>
        <taxon>Theropoda</taxon>
        <taxon>Coelurosauria</taxon>
        <taxon>Aves</taxon>
        <taxon>Neognathae</taxon>
        <taxon>Neoaves</taxon>
        <taxon>Strisores</taxon>
        <taxon>Caprimulgiformes</taxon>
        <taxon>Caprimulgidae</taxon>
        <taxon>Chordeilinae</taxon>
        <taxon>Chordeiles</taxon>
    </lineage>
</organism>
<feature type="non-terminal residue" evidence="9">
    <location>
        <position position="1"/>
    </location>
</feature>
<feature type="transmembrane region" description="Helical" evidence="8">
    <location>
        <begin position="62"/>
        <end position="80"/>
    </location>
</feature>
<evidence type="ECO:0000256" key="4">
    <source>
        <dbReference type="ARBA" id="ARBA00022847"/>
    </source>
</evidence>
<dbReference type="InterPro" id="IPR036259">
    <property type="entry name" value="MFS_trans_sf"/>
</dbReference>
<keyword evidence="5" id="KW-0653">Protein transport</keyword>
<keyword evidence="5" id="KW-0571">Peptide transport</keyword>
<gene>
    <name evidence="9" type="primary">Slc15a3</name>
    <name evidence="9" type="ORF">CHOACU_R14052</name>
</gene>
<keyword evidence="4" id="KW-0813">Transport</keyword>
<dbReference type="Proteomes" id="UP000568556">
    <property type="component" value="Unassembled WGS sequence"/>
</dbReference>
<keyword evidence="3 8" id="KW-0812">Transmembrane</keyword>
<dbReference type="GO" id="GO:0016020">
    <property type="term" value="C:membrane"/>
    <property type="evidence" value="ECO:0007669"/>
    <property type="project" value="UniProtKB-SubCell"/>
</dbReference>
<keyword evidence="10" id="KW-1185">Reference proteome</keyword>
<keyword evidence="6 8" id="KW-1133">Transmembrane helix</keyword>
<accession>A0A7L0UJX0</accession>
<evidence type="ECO:0000313" key="10">
    <source>
        <dbReference type="Proteomes" id="UP000568556"/>
    </source>
</evidence>
<dbReference type="GO" id="GO:0015833">
    <property type="term" value="P:peptide transport"/>
    <property type="evidence" value="ECO:0007669"/>
    <property type="project" value="UniProtKB-KW"/>
</dbReference>
<dbReference type="GO" id="GO:0015293">
    <property type="term" value="F:symporter activity"/>
    <property type="evidence" value="ECO:0007669"/>
    <property type="project" value="UniProtKB-KW"/>
</dbReference>
<feature type="transmembrane region" description="Helical" evidence="8">
    <location>
        <begin position="218"/>
        <end position="239"/>
    </location>
</feature>
<dbReference type="EMBL" id="VXAQ01002255">
    <property type="protein sequence ID" value="NXL67401.1"/>
    <property type="molecule type" value="Genomic_DNA"/>
</dbReference>
<evidence type="ECO:0000256" key="3">
    <source>
        <dbReference type="ARBA" id="ARBA00022692"/>
    </source>
</evidence>